<feature type="compositionally biased region" description="Basic and acidic residues" evidence="1">
    <location>
        <begin position="123"/>
        <end position="142"/>
    </location>
</feature>
<evidence type="ECO:0000313" key="2">
    <source>
        <dbReference type="EMBL" id="ACR38019.1"/>
    </source>
</evidence>
<dbReference type="RefSeq" id="XP_020396956.1">
    <property type="nucleotide sequence ID" value="XM_020541367.3"/>
</dbReference>
<dbReference type="HOGENOM" id="CLU_1463363_0_0_1"/>
<sequence>MPMGGGAGTWAPAMEVAGGAMGGWGRCCSIAGSKRRRSLGQHPLKGEWRLTPVEQGSEERHGWGVWSREARIWAFPGRAGKSRGGRRHGRGRAELLAADGRRARGRRLGKMAARGSSQPWKNHRAERSSPMPEDRRHGETRACREGHHDLLPCARWSLGKGDAMAATEGIGQALPHSCAQLVSMRGRALVKTARGGRRQRGEEEESGG</sequence>
<dbReference type="GeneID" id="100502291"/>
<reference evidence="2" key="2">
    <citation type="submission" date="2012-06" db="EMBL/GenBank/DDBJ databases">
        <authorList>
            <person name="Yu Y."/>
            <person name="Currie J."/>
            <person name="Lomeli R."/>
            <person name="Angelova A."/>
            <person name="Collura K."/>
            <person name="Wissotski M."/>
            <person name="Campos D."/>
            <person name="Kudrna D."/>
            <person name="Golser W."/>
            <person name="Ashely E."/>
            <person name="Descour A."/>
            <person name="Fernandes J."/>
            <person name="Soderlund C."/>
            <person name="Walbot V."/>
        </authorList>
    </citation>
    <scope>NUCLEOTIDE SEQUENCE</scope>
    <source>
        <strain evidence="2">B73</strain>
    </source>
</reference>
<reference evidence="2" key="1">
    <citation type="journal article" date="2009" name="PLoS Genet.">
        <title>Sequencing, mapping, and analysis of 27,455 maize full-length cDNAs.</title>
        <authorList>
            <person name="Soderlund C."/>
            <person name="Descour A."/>
            <person name="Kudrna D."/>
            <person name="Bomhoff M."/>
            <person name="Boyd L."/>
            <person name="Currie J."/>
            <person name="Angelova A."/>
            <person name="Collura K."/>
            <person name="Wissotski M."/>
            <person name="Ashley E."/>
            <person name="Morrow D."/>
            <person name="Fernandes J."/>
            <person name="Walbot V."/>
            <person name="Yu Y."/>
        </authorList>
    </citation>
    <scope>NUCLEOTIDE SEQUENCE</scope>
    <source>
        <strain evidence="2">B73</strain>
    </source>
</reference>
<dbReference type="KEGG" id="zma:100502291"/>
<dbReference type="EMBL" id="BT087666">
    <property type="protein sequence ID" value="ACR38019.1"/>
    <property type="molecule type" value="mRNA"/>
</dbReference>
<dbReference type="AlphaFoldDB" id="C4JA19"/>
<proteinExistence type="evidence at transcript level"/>
<name>C4JA19_MAIZE</name>
<accession>C4JA19</accession>
<evidence type="ECO:0000256" key="1">
    <source>
        <dbReference type="SAM" id="MobiDB-lite"/>
    </source>
</evidence>
<feature type="region of interest" description="Disordered" evidence="1">
    <location>
        <begin position="106"/>
        <end position="142"/>
    </location>
</feature>
<protein>
    <submittedName>
        <fullName evidence="2">Uncharacterized protein</fullName>
    </submittedName>
</protein>
<organism evidence="2">
    <name type="scientific">Zea mays</name>
    <name type="common">Maize</name>
    <dbReference type="NCBI Taxonomy" id="4577"/>
    <lineage>
        <taxon>Eukaryota</taxon>
        <taxon>Viridiplantae</taxon>
        <taxon>Streptophyta</taxon>
        <taxon>Embryophyta</taxon>
        <taxon>Tracheophyta</taxon>
        <taxon>Spermatophyta</taxon>
        <taxon>Magnoliopsida</taxon>
        <taxon>Liliopsida</taxon>
        <taxon>Poales</taxon>
        <taxon>Poaceae</taxon>
        <taxon>PACMAD clade</taxon>
        <taxon>Panicoideae</taxon>
        <taxon>Andropogonodae</taxon>
        <taxon>Andropogoneae</taxon>
        <taxon>Tripsacinae</taxon>
        <taxon>Zea</taxon>
    </lineage>
</organism>